<dbReference type="EMBL" id="BPLQ01002493">
    <property type="protein sequence ID" value="GIX93336.1"/>
    <property type="molecule type" value="Genomic_DNA"/>
</dbReference>
<keyword evidence="2" id="KW-1185">Reference proteome</keyword>
<dbReference type="Proteomes" id="UP001054837">
    <property type="component" value="Unassembled WGS sequence"/>
</dbReference>
<organism evidence="1 2">
    <name type="scientific">Caerostris darwini</name>
    <dbReference type="NCBI Taxonomy" id="1538125"/>
    <lineage>
        <taxon>Eukaryota</taxon>
        <taxon>Metazoa</taxon>
        <taxon>Ecdysozoa</taxon>
        <taxon>Arthropoda</taxon>
        <taxon>Chelicerata</taxon>
        <taxon>Arachnida</taxon>
        <taxon>Araneae</taxon>
        <taxon>Araneomorphae</taxon>
        <taxon>Entelegynae</taxon>
        <taxon>Araneoidea</taxon>
        <taxon>Araneidae</taxon>
        <taxon>Caerostris</taxon>
    </lineage>
</organism>
<comment type="caution">
    <text evidence="1">The sequence shown here is derived from an EMBL/GenBank/DDBJ whole genome shotgun (WGS) entry which is preliminary data.</text>
</comment>
<reference evidence="1 2" key="1">
    <citation type="submission" date="2021-06" db="EMBL/GenBank/DDBJ databases">
        <title>Caerostris darwini draft genome.</title>
        <authorList>
            <person name="Kono N."/>
            <person name="Arakawa K."/>
        </authorList>
    </citation>
    <scope>NUCLEOTIDE SEQUENCE [LARGE SCALE GENOMIC DNA]</scope>
</reference>
<name>A0AAV4PAZ4_9ARAC</name>
<accession>A0AAV4PAZ4</accession>
<proteinExistence type="predicted"/>
<protein>
    <submittedName>
        <fullName evidence="1">Uncharacterized protein</fullName>
    </submittedName>
</protein>
<dbReference type="AlphaFoldDB" id="A0AAV4PAZ4"/>
<evidence type="ECO:0000313" key="1">
    <source>
        <dbReference type="EMBL" id="GIX93336.1"/>
    </source>
</evidence>
<gene>
    <name evidence="1" type="ORF">CDAR_475431</name>
</gene>
<sequence>MDSELEIAKNKMPFWVNIFVRELHHSTYTLSSTSSPNLHLLATFYASDSGNPAASKRLPPHSTECIGHLKGHVAFASTSDLHACRSGNKQIKYRICSFKLALISCCASVEFWVVHRCQNPHAAWWIFRVCATMCKCVSERTKV</sequence>
<evidence type="ECO:0000313" key="2">
    <source>
        <dbReference type="Proteomes" id="UP001054837"/>
    </source>
</evidence>